<evidence type="ECO:0000259" key="9">
    <source>
        <dbReference type="PROSITE" id="PS51370"/>
    </source>
</evidence>
<evidence type="ECO:0000256" key="4">
    <source>
        <dbReference type="ARBA" id="ARBA00023125"/>
    </source>
</evidence>
<feature type="region of interest" description="Disordered" evidence="7">
    <location>
        <begin position="1"/>
        <end position="65"/>
    </location>
</feature>
<dbReference type="Proteomes" id="UP001454036">
    <property type="component" value="Unassembled WGS sequence"/>
</dbReference>
<dbReference type="AlphaFoldDB" id="A0AAV3NMU9"/>
<evidence type="ECO:0000256" key="5">
    <source>
        <dbReference type="ARBA" id="ARBA00023163"/>
    </source>
</evidence>
<keyword evidence="4" id="KW-0238">DNA-binding</keyword>
<gene>
    <name evidence="10" type="ORF">LIER_01318</name>
</gene>
<dbReference type="EMBL" id="BAABME010000125">
    <property type="protein sequence ID" value="GAA0139851.1"/>
    <property type="molecule type" value="Genomic_DNA"/>
</dbReference>
<dbReference type="GO" id="GO:0003700">
    <property type="term" value="F:DNA-binding transcription factor activity"/>
    <property type="evidence" value="ECO:0007669"/>
    <property type="project" value="InterPro"/>
</dbReference>
<feature type="domain" description="R" evidence="9">
    <location>
        <begin position="162"/>
        <end position="179"/>
    </location>
</feature>
<proteinExistence type="predicted"/>
<dbReference type="GO" id="GO:0005634">
    <property type="term" value="C:nucleus"/>
    <property type="evidence" value="ECO:0007669"/>
    <property type="project" value="UniProtKB-SubCell"/>
</dbReference>
<keyword evidence="11" id="KW-1185">Reference proteome</keyword>
<keyword evidence="6" id="KW-0539">Nucleus</keyword>
<comment type="caution">
    <text evidence="10">The sequence shown here is derived from an EMBL/GenBank/DDBJ whole genome shotgun (WGS) entry which is preliminary data.</text>
</comment>
<feature type="compositionally biased region" description="Basic residues" evidence="7">
    <location>
        <begin position="33"/>
        <end position="55"/>
    </location>
</feature>
<dbReference type="GO" id="GO:0043565">
    <property type="term" value="F:sequence-specific DNA binding"/>
    <property type="evidence" value="ECO:0007669"/>
    <property type="project" value="TreeGrafter"/>
</dbReference>
<accession>A0AAV3NMU9</accession>
<dbReference type="PANTHER" id="PTHR31072">
    <property type="entry name" value="TRANSCRIPTION FACTOR TCP4-RELATED"/>
    <property type="match status" value="1"/>
</dbReference>
<evidence type="ECO:0000256" key="7">
    <source>
        <dbReference type="SAM" id="MobiDB-lite"/>
    </source>
</evidence>
<dbReference type="PANTHER" id="PTHR31072:SF87">
    <property type="entry name" value="TRANSCRIPTION FACTOR TCP12"/>
    <property type="match status" value="1"/>
</dbReference>
<sequence length="278" mass="31534">MQATIIHGDGVDDQENSNNHKSINQMENPCHVKTIKRGTHATPSSRRKTGKKSTHSKISTAQGVRDRRMRLSLPIARKFFDLQDLLGMDKASKTIEWLFSNSQEAIKELERKNHSQGKENSVGKFMSDFEVKSGNNEVEENPNNENGLAKSRKFMFNYSHAKQCRDRARARARERTREKMKIKDIIEQWYESNNSKDNDDLEHSGYFCPFEDHSSSYSKYAGVSPQKDHSNSTTVFMGILGNLDTCTNSVISTMGLVTSSNPASSCSLPTRKFPFLLE</sequence>
<evidence type="ECO:0000259" key="8">
    <source>
        <dbReference type="PROSITE" id="PS51369"/>
    </source>
</evidence>
<keyword evidence="3" id="KW-0805">Transcription regulation</keyword>
<organism evidence="10 11">
    <name type="scientific">Lithospermum erythrorhizon</name>
    <name type="common">Purple gromwell</name>
    <name type="synonym">Lithospermum officinale var. erythrorhizon</name>
    <dbReference type="NCBI Taxonomy" id="34254"/>
    <lineage>
        <taxon>Eukaryota</taxon>
        <taxon>Viridiplantae</taxon>
        <taxon>Streptophyta</taxon>
        <taxon>Embryophyta</taxon>
        <taxon>Tracheophyta</taxon>
        <taxon>Spermatophyta</taxon>
        <taxon>Magnoliopsida</taxon>
        <taxon>eudicotyledons</taxon>
        <taxon>Gunneridae</taxon>
        <taxon>Pentapetalae</taxon>
        <taxon>asterids</taxon>
        <taxon>lamiids</taxon>
        <taxon>Boraginales</taxon>
        <taxon>Boraginaceae</taxon>
        <taxon>Boraginoideae</taxon>
        <taxon>Lithospermeae</taxon>
        <taxon>Lithospermum</taxon>
    </lineage>
</organism>
<comment type="subcellular location">
    <subcellularLocation>
        <location evidence="1">Nucleus</location>
    </subcellularLocation>
</comment>
<dbReference type="InterPro" id="IPR017888">
    <property type="entry name" value="CYC/TB1_R_domain"/>
</dbReference>
<evidence type="ECO:0000313" key="10">
    <source>
        <dbReference type="EMBL" id="GAA0139851.1"/>
    </source>
</evidence>
<keyword evidence="2" id="KW-0217">Developmental protein</keyword>
<dbReference type="Pfam" id="PF03634">
    <property type="entry name" value="TCP"/>
    <property type="match status" value="1"/>
</dbReference>
<dbReference type="InterPro" id="IPR005333">
    <property type="entry name" value="Transcription_factor_TCP"/>
</dbReference>
<dbReference type="GO" id="GO:2000032">
    <property type="term" value="P:regulation of secondary shoot formation"/>
    <property type="evidence" value="ECO:0007669"/>
    <property type="project" value="TreeGrafter"/>
</dbReference>
<protein>
    <submittedName>
        <fullName evidence="10">Uncharacterized protein</fullName>
    </submittedName>
</protein>
<evidence type="ECO:0000256" key="3">
    <source>
        <dbReference type="ARBA" id="ARBA00023015"/>
    </source>
</evidence>
<evidence type="ECO:0000256" key="1">
    <source>
        <dbReference type="ARBA" id="ARBA00004123"/>
    </source>
</evidence>
<evidence type="ECO:0000313" key="11">
    <source>
        <dbReference type="Proteomes" id="UP001454036"/>
    </source>
</evidence>
<keyword evidence="5" id="KW-0804">Transcription</keyword>
<evidence type="ECO:0000256" key="2">
    <source>
        <dbReference type="ARBA" id="ARBA00022473"/>
    </source>
</evidence>
<dbReference type="PROSITE" id="PS51370">
    <property type="entry name" value="R"/>
    <property type="match status" value="1"/>
</dbReference>
<feature type="domain" description="TCP" evidence="8">
    <location>
        <begin position="51"/>
        <end position="109"/>
    </location>
</feature>
<evidence type="ECO:0000256" key="6">
    <source>
        <dbReference type="ARBA" id="ARBA00023242"/>
    </source>
</evidence>
<dbReference type="PROSITE" id="PS51369">
    <property type="entry name" value="TCP"/>
    <property type="match status" value="1"/>
</dbReference>
<feature type="compositionally biased region" description="Polar residues" evidence="7">
    <location>
        <begin position="16"/>
        <end position="27"/>
    </location>
</feature>
<dbReference type="InterPro" id="IPR017887">
    <property type="entry name" value="TF_TCP_subgr"/>
</dbReference>
<reference evidence="10 11" key="1">
    <citation type="submission" date="2024-01" db="EMBL/GenBank/DDBJ databases">
        <title>The complete chloroplast genome sequence of Lithospermum erythrorhizon: insights into the phylogenetic relationship among Boraginaceae species and the maternal lineages of purple gromwells.</title>
        <authorList>
            <person name="Okada T."/>
            <person name="Watanabe K."/>
        </authorList>
    </citation>
    <scope>NUCLEOTIDE SEQUENCE [LARGE SCALE GENOMIC DNA]</scope>
</reference>
<name>A0AAV3NMU9_LITER</name>